<evidence type="ECO:0000313" key="1">
    <source>
        <dbReference type="EMBL" id="ACB73400.1"/>
    </source>
</evidence>
<dbReference type="AlphaFoldDB" id="B1ZME7"/>
<proteinExistence type="predicted"/>
<organism evidence="1 2">
    <name type="scientific">Opitutus terrae (strain DSM 11246 / JCM 15787 / PB90-1)</name>
    <dbReference type="NCBI Taxonomy" id="452637"/>
    <lineage>
        <taxon>Bacteria</taxon>
        <taxon>Pseudomonadati</taxon>
        <taxon>Verrucomicrobiota</taxon>
        <taxon>Opitutia</taxon>
        <taxon>Opitutales</taxon>
        <taxon>Opitutaceae</taxon>
        <taxon>Opitutus</taxon>
    </lineage>
</organism>
<dbReference type="RefSeq" id="WP_012372938.1">
    <property type="nucleotide sequence ID" value="NC_010571.1"/>
</dbReference>
<gene>
    <name evidence="1" type="ordered locus">Oter_0109</name>
</gene>
<sequence length="209" mass="22736">MISLRSLLLFVVALSLGVLARADDEVRHSKSLSAAEFASAGLDQLSSDQLAVLDALVRRDLTQAQLVSKTPRAARFSERLSADERRNAGLEQLSDEELARVDATVAARIAPPAGVFSASGIGPTPPIQSWKIRRDPEIHGSATLMVAAGSHGYRAYGGALDIYYVDPTNKFTIGVGLSEVRSKGGLYRGYWNDCYLYDEPFRGLNGHRW</sequence>
<evidence type="ECO:0000313" key="2">
    <source>
        <dbReference type="Proteomes" id="UP000007013"/>
    </source>
</evidence>
<dbReference type="KEGG" id="ote:Oter_0109"/>
<dbReference type="EMBL" id="CP001032">
    <property type="protein sequence ID" value="ACB73400.1"/>
    <property type="molecule type" value="Genomic_DNA"/>
</dbReference>
<name>B1ZME7_OPITP</name>
<dbReference type="Proteomes" id="UP000007013">
    <property type="component" value="Chromosome"/>
</dbReference>
<protein>
    <submittedName>
        <fullName evidence="1">Uncharacterized protein</fullName>
    </submittedName>
</protein>
<reference evidence="1 2" key="1">
    <citation type="journal article" date="2011" name="J. Bacteriol.">
        <title>Genome sequence of the verrucomicrobium Opitutus terrae PB90-1, an abundant inhabitant of rice paddy soil ecosystems.</title>
        <authorList>
            <person name="van Passel M.W."/>
            <person name="Kant R."/>
            <person name="Palva A."/>
            <person name="Copeland A."/>
            <person name="Lucas S."/>
            <person name="Lapidus A."/>
            <person name="Glavina del Rio T."/>
            <person name="Pitluck S."/>
            <person name="Goltsman E."/>
            <person name="Clum A."/>
            <person name="Sun H."/>
            <person name="Schmutz J."/>
            <person name="Larimer F.W."/>
            <person name="Land M.L."/>
            <person name="Hauser L."/>
            <person name="Kyrpides N."/>
            <person name="Mikhailova N."/>
            <person name="Richardson P.P."/>
            <person name="Janssen P.H."/>
            <person name="de Vos W.M."/>
            <person name="Smidt H."/>
        </authorList>
    </citation>
    <scope>NUCLEOTIDE SEQUENCE [LARGE SCALE GENOMIC DNA]</scope>
    <source>
        <strain evidence="2">DSM 11246 / JCM 15787 / PB90-1</strain>
    </source>
</reference>
<keyword evidence="2" id="KW-1185">Reference proteome</keyword>
<dbReference type="HOGENOM" id="CLU_1314384_0_0_0"/>
<accession>B1ZME7</accession>